<accession>A0A821DI46</accession>
<feature type="transmembrane region" description="Helical" evidence="10">
    <location>
        <begin position="1055"/>
        <end position="1072"/>
    </location>
</feature>
<evidence type="ECO:0000256" key="9">
    <source>
        <dbReference type="ARBA" id="ARBA00023136"/>
    </source>
</evidence>
<dbReference type="CDD" id="cd01992">
    <property type="entry name" value="TilS_N"/>
    <property type="match status" value="1"/>
</dbReference>
<dbReference type="InterPro" id="IPR015890">
    <property type="entry name" value="Chorismate_C"/>
</dbReference>
<evidence type="ECO:0000313" key="13">
    <source>
        <dbReference type="Proteomes" id="UP000663838"/>
    </source>
</evidence>
<evidence type="ECO:0000256" key="4">
    <source>
        <dbReference type="ARBA" id="ARBA00022692"/>
    </source>
</evidence>
<keyword evidence="5" id="KW-0819">tRNA processing</keyword>
<protein>
    <recommendedName>
        <fullName evidence="11">Lysidine-tRNA(Ile) synthetase C-terminal domain-containing protein</fullName>
    </recommendedName>
</protein>
<gene>
    <name evidence="12" type="ORF">TOA249_LOCUS11936</name>
</gene>
<dbReference type="Pfam" id="PF13899">
    <property type="entry name" value="Thioredoxin_7"/>
    <property type="match status" value="1"/>
</dbReference>
<keyword evidence="2" id="KW-0963">Cytoplasm</keyword>
<name>A0A821DI46_9BILA</name>
<dbReference type="Pfam" id="PF11412">
    <property type="entry name" value="DsbD_N"/>
    <property type="match status" value="1"/>
</dbReference>
<dbReference type="NCBIfam" id="TIGR02432">
    <property type="entry name" value="lysidine_TilS_N"/>
    <property type="match status" value="1"/>
</dbReference>
<dbReference type="GO" id="GO:0008033">
    <property type="term" value="P:tRNA processing"/>
    <property type="evidence" value="ECO:0007669"/>
    <property type="project" value="UniProtKB-KW"/>
</dbReference>
<comment type="subcellular location">
    <subcellularLocation>
        <location evidence="1">Membrane</location>
        <topology evidence="1">Multi-pass membrane protein</topology>
    </subcellularLocation>
</comment>
<evidence type="ECO:0000256" key="3">
    <source>
        <dbReference type="ARBA" id="ARBA00022598"/>
    </source>
</evidence>
<dbReference type="GO" id="GO:0045454">
    <property type="term" value="P:cell redox homeostasis"/>
    <property type="evidence" value="ECO:0007669"/>
    <property type="project" value="TreeGrafter"/>
</dbReference>
<dbReference type="PANTHER" id="PTHR32234:SF0">
    <property type="entry name" value="THIOL:DISULFIDE INTERCHANGE PROTEIN DSBD"/>
    <property type="match status" value="1"/>
</dbReference>
<keyword evidence="6" id="KW-0547">Nucleotide-binding</keyword>
<evidence type="ECO:0000256" key="6">
    <source>
        <dbReference type="ARBA" id="ARBA00022741"/>
    </source>
</evidence>
<dbReference type="SUPFAM" id="SSF56037">
    <property type="entry name" value="PheT/TilS domain"/>
    <property type="match status" value="1"/>
</dbReference>
<feature type="transmembrane region" description="Helical" evidence="10">
    <location>
        <begin position="1017"/>
        <end position="1035"/>
    </location>
</feature>
<evidence type="ECO:0000256" key="2">
    <source>
        <dbReference type="ARBA" id="ARBA00022490"/>
    </source>
</evidence>
<feature type="transmembrane region" description="Helical" evidence="10">
    <location>
        <begin position="905"/>
        <end position="926"/>
    </location>
</feature>
<feature type="transmembrane region" description="Helical" evidence="10">
    <location>
        <begin position="947"/>
        <end position="969"/>
    </location>
</feature>
<keyword evidence="7" id="KW-0067">ATP-binding</keyword>
<dbReference type="Gene3D" id="3.40.30.10">
    <property type="entry name" value="Glutaredoxin"/>
    <property type="match status" value="1"/>
</dbReference>
<dbReference type="HAMAP" id="MF_01161">
    <property type="entry name" value="tRNA_Ile_lys_synt"/>
    <property type="match status" value="1"/>
</dbReference>
<organism evidence="12 13">
    <name type="scientific">Rotaria socialis</name>
    <dbReference type="NCBI Taxonomy" id="392032"/>
    <lineage>
        <taxon>Eukaryota</taxon>
        <taxon>Metazoa</taxon>
        <taxon>Spiralia</taxon>
        <taxon>Gnathifera</taxon>
        <taxon>Rotifera</taxon>
        <taxon>Eurotatoria</taxon>
        <taxon>Bdelloidea</taxon>
        <taxon>Philodinida</taxon>
        <taxon>Philodinidae</taxon>
        <taxon>Rotaria</taxon>
    </lineage>
</organism>
<dbReference type="GO" id="GO:0017004">
    <property type="term" value="P:cytochrome complex assembly"/>
    <property type="evidence" value="ECO:0007669"/>
    <property type="project" value="InterPro"/>
</dbReference>
<keyword evidence="9 10" id="KW-0472">Membrane</keyword>
<feature type="domain" description="Lysidine-tRNA(Ile) synthetase C-terminal" evidence="11">
    <location>
        <begin position="592"/>
        <end position="657"/>
    </location>
</feature>
<feature type="transmembrane region" description="Helical" evidence="10">
    <location>
        <begin position="981"/>
        <end position="1005"/>
    </location>
</feature>
<evidence type="ECO:0000256" key="8">
    <source>
        <dbReference type="ARBA" id="ARBA00022989"/>
    </source>
</evidence>
<dbReference type="CDD" id="cd06174">
    <property type="entry name" value="MFS"/>
    <property type="match status" value="1"/>
</dbReference>
<keyword evidence="4 10" id="KW-0812">Transmembrane</keyword>
<dbReference type="Gene3D" id="3.60.120.10">
    <property type="entry name" value="Anthranilate synthase"/>
    <property type="match status" value="1"/>
</dbReference>
<evidence type="ECO:0000256" key="1">
    <source>
        <dbReference type="ARBA" id="ARBA00004141"/>
    </source>
</evidence>
<dbReference type="InterPro" id="IPR019999">
    <property type="entry name" value="Anth_synth_I-like"/>
</dbReference>
<keyword evidence="8 10" id="KW-1133">Transmembrane helix</keyword>
<dbReference type="GO" id="GO:0005737">
    <property type="term" value="C:cytoplasm"/>
    <property type="evidence" value="ECO:0007669"/>
    <property type="project" value="UniProtKB-SubCell"/>
</dbReference>
<dbReference type="Pfam" id="PF02683">
    <property type="entry name" value="DsbD_TM"/>
    <property type="match status" value="1"/>
</dbReference>
<dbReference type="InterPro" id="IPR012094">
    <property type="entry name" value="tRNA_Ile_lys_synt"/>
</dbReference>
<dbReference type="GO" id="GO:0015035">
    <property type="term" value="F:protein-disulfide reductase activity"/>
    <property type="evidence" value="ECO:0007669"/>
    <property type="project" value="TreeGrafter"/>
</dbReference>
<feature type="transmembrane region" description="Helical" evidence="10">
    <location>
        <begin position="871"/>
        <end position="893"/>
    </location>
</feature>
<dbReference type="GO" id="GO:0005524">
    <property type="term" value="F:ATP binding"/>
    <property type="evidence" value="ECO:0007669"/>
    <property type="project" value="UniProtKB-KW"/>
</dbReference>
<dbReference type="GO" id="GO:0032267">
    <property type="term" value="F:tRNA(Ile)-lysidine synthase activity"/>
    <property type="evidence" value="ECO:0007669"/>
    <property type="project" value="UniProtKB-EC"/>
</dbReference>
<feature type="transmembrane region" description="Helical" evidence="10">
    <location>
        <begin position="1092"/>
        <end position="1112"/>
    </location>
</feature>
<comment type="caution">
    <text evidence="12">The sequence shown here is derived from an EMBL/GenBank/DDBJ whole genome shotgun (WGS) entry which is preliminary data.</text>
</comment>
<dbReference type="PRINTS" id="PR00095">
    <property type="entry name" value="ANTSNTHASEI"/>
</dbReference>
<reference evidence="12" key="1">
    <citation type="submission" date="2021-02" db="EMBL/GenBank/DDBJ databases">
        <authorList>
            <person name="Nowell W R."/>
        </authorList>
    </citation>
    <scope>NUCLEOTIDE SEQUENCE</scope>
</reference>
<dbReference type="InterPro" id="IPR036249">
    <property type="entry name" value="Thioredoxin-like_sf"/>
</dbReference>
<dbReference type="SUPFAM" id="SSF56322">
    <property type="entry name" value="ADC synthase"/>
    <property type="match status" value="1"/>
</dbReference>
<evidence type="ECO:0000256" key="7">
    <source>
        <dbReference type="ARBA" id="ARBA00022840"/>
    </source>
</evidence>
<dbReference type="InterPro" id="IPR012795">
    <property type="entry name" value="tRNA_Ile_lys_synt_N"/>
</dbReference>
<dbReference type="NCBIfam" id="TIGR02433">
    <property type="entry name" value="lysidine_TilS_C"/>
    <property type="match status" value="1"/>
</dbReference>
<feature type="transmembrane region" description="Helical" evidence="10">
    <location>
        <begin position="826"/>
        <end position="850"/>
    </location>
</feature>
<dbReference type="SUPFAM" id="SSF52402">
    <property type="entry name" value="Adenine nucleotide alpha hydrolases-like"/>
    <property type="match status" value="1"/>
</dbReference>
<dbReference type="InterPro" id="IPR003834">
    <property type="entry name" value="Cyt_c_assmbl_TM_dom"/>
</dbReference>
<dbReference type="Pfam" id="PF00425">
    <property type="entry name" value="Chorismate_bind"/>
    <property type="match status" value="1"/>
</dbReference>
<evidence type="ECO:0000256" key="5">
    <source>
        <dbReference type="ARBA" id="ARBA00022694"/>
    </source>
</evidence>
<sequence length="1294" mass="146413">MCDDEIDFDFNEIQQCSVPNLQDSEQCSEIKIQQRISKESYLEKISKMLEYIHRGDIYEANFCMEFYAENAVINPLETYQKLNVISEPPFAVYFKNNYQYLLCASPERYLKKEGTKVISQPIKGTSKRFEDLELDNQSKKELSENPKERSENIMIVDLVRNDLSKNATKGSVKVEELCQIYSFKQVHQMISTIVSEVENTTSPVAIIQSTFPMGSMTGAPKISAMTIIEELEETQRGLYSGAIGYFTPSGDFDFNVVIRSILYNSQNNYLSFSVGSAITSEAIPEKENLESDEDEYFVKAFCDERNIPIFIQKFDTNQFASDYKLSTQLAARKLRYDWFYEQLLEQNFDYILTAHHLDDSLETFLINLTRGTGLEGLTGIPAQNDKVIRPLLPFSRLEIENYANENNIQWREDSSNASDKYLRNKIRHDVVPVLKELNFNLLSSFQNTLENLQQSQSLVDDATNLVHKIAIQDDGNQLKINLNELLKLPNYKAYLYQWLKEFEFTSWNDIYDLVTAQSGKQVFSENYNLLKDRDFLILYAKENVTIEEVFHIDRNQKDVKIPLNITFCNVSDISNPNSNCIFVDEDLLKFPLVIRKWNEGDFFYPLGMKGKKKISKYFKDEKMSLIDKSNQWILCSDNQIVWIIGIVSAQIKKPVKWSAKTEKISDTEFNLVMSATIEEGWHMYSQFTPADGPLPITLNFKNQKGNFVLVGKAKESPYQKQFNKDFSVDEYFFEHKATLTQKVKIINPKTAKIDVNIDFQACQNACVNDNIDLKFDIPVSTKAALAPTTADTSKIEIPAIESAKPEIKATSKKIIDQPKKEEQKGLWTIFFLAFLGGFAALLTPCVFPMIPMTVSFFTKQSKNPAQGKRNAILYGISIIAIYVVLGLAINAIFGADALNALSTNVWFNLIFFILLVVFAVSFLGAFEIMLPNSWANKVDRQADKGGIVGILFMALALAIVSFSCTGPIVGTLLVESASKGGIAPIIGMLGFSSALALPFMLFALFPSWMQSLPKSGGWLNTVKVSLGFLELAFAFKFLSNADLVLQLHYFERETFLAIWIAIFGTWAIYLLGKITLPHDSQLSHISVGRLGLALLVLAFTFYMIPGLFGAPLKLISAFTPPQTYSESPGGFMGATNGDQKLPEGAEFGPNGLVIFTDYEKGLAYAKEVKKPILLDFTGHACSNCRKMENNVWTDENVSKILKNEVVLISLFADDKRPLPKEEQFISKSTGSEIETIGDKWTDLMITKFKTNTQPLYVLEDLEGNNLNSKKPTTSYDPDVKLYENWLKEGVANFK</sequence>
<dbReference type="Proteomes" id="UP000663838">
    <property type="component" value="Unassembled WGS sequence"/>
</dbReference>
<evidence type="ECO:0000313" key="12">
    <source>
        <dbReference type="EMBL" id="CAF4620744.1"/>
    </source>
</evidence>
<proteinExistence type="inferred from homology"/>
<dbReference type="Gene3D" id="1.10.10.1360">
    <property type="entry name" value="tRNA (Ile)-lysidine synthase"/>
    <property type="match status" value="1"/>
</dbReference>
<dbReference type="InterPro" id="IPR005801">
    <property type="entry name" value="ADC_synthase"/>
</dbReference>
<keyword evidence="3" id="KW-0436">Ligase</keyword>
<evidence type="ECO:0000256" key="10">
    <source>
        <dbReference type="SAM" id="Phobius"/>
    </source>
</evidence>
<dbReference type="EMBL" id="CAJOBS010000661">
    <property type="protein sequence ID" value="CAF4620744.1"/>
    <property type="molecule type" value="Genomic_DNA"/>
</dbReference>
<dbReference type="PANTHER" id="PTHR32234">
    <property type="entry name" value="THIOL:DISULFIDE INTERCHANGE PROTEIN DSBD"/>
    <property type="match status" value="1"/>
</dbReference>
<evidence type="ECO:0000259" key="11">
    <source>
        <dbReference type="SMART" id="SM00977"/>
    </source>
</evidence>
<dbReference type="GO" id="GO:0016020">
    <property type="term" value="C:membrane"/>
    <property type="evidence" value="ECO:0007669"/>
    <property type="project" value="UniProtKB-SubCell"/>
</dbReference>
<dbReference type="SMART" id="SM00977">
    <property type="entry name" value="TilS_C"/>
    <property type="match status" value="1"/>
</dbReference>
<dbReference type="SUPFAM" id="SSF52833">
    <property type="entry name" value="Thioredoxin-like"/>
    <property type="match status" value="1"/>
</dbReference>
<dbReference type="InterPro" id="IPR028250">
    <property type="entry name" value="DsbDN"/>
</dbReference>
<dbReference type="InterPro" id="IPR012796">
    <property type="entry name" value="Lysidine-tRNA-synth_C"/>
</dbReference>